<comment type="caution">
    <text evidence="1">The sequence shown here is derived from an EMBL/GenBank/DDBJ whole genome shotgun (WGS) entry which is preliminary data.</text>
</comment>
<organism evidence="1 2">
    <name type="scientific">Lecanicillium saksenae</name>
    <dbReference type="NCBI Taxonomy" id="468837"/>
    <lineage>
        <taxon>Eukaryota</taxon>
        <taxon>Fungi</taxon>
        <taxon>Dikarya</taxon>
        <taxon>Ascomycota</taxon>
        <taxon>Pezizomycotina</taxon>
        <taxon>Sordariomycetes</taxon>
        <taxon>Hypocreomycetidae</taxon>
        <taxon>Hypocreales</taxon>
        <taxon>Cordycipitaceae</taxon>
        <taxon>Lecanicillium</taxon>
    </lineage>
</organism>
<reference evidence="1" key="1">
    <citation type="submission" date="2022-07" db="EMBL/GenBank/DDBJ databases">
        <title>Genome Sequence of Lecanicillium saksenae.</title>
        <authorList>
            <person name="Buettner E."/>
        </authorList>
    </citation>
    <scope>NUCLEOTIDE SEQUENCE</scope>
    <source>
        <strain evidence="1">VT-O1</strain>
    </source>
</reference>
<keyword evidence="2" id="KW-1185">Reference proteome</keyword>
<sequence length="487" mass="54627">MSPPDPPWQPAIFSRAPSPFPAPSIRASTFCTRALSSPEARVLRARIERQRHLLSHLVAHHLNTNPSRITVSGNEYWLHGSFNLCVPVLLDTTGEASLPQYVIIRLPLPYRVGEATHPGNSDEKPRAEAAAYAWIGEKSPDVPITKLHAFGLSTKQRASISEKSAIYVCGKPSVVAALAPVRPPLLLSTLGLEQPSQLGPHHSARLDALDIGYLLIQTIDVETGTMLSASWDERHTDARLQNLQRDIARVMLSLAKTPLPRIGTFCVNDGGSLRLDNRPISVQLALQANEGIFGNKCRRRIFTNVKDFILYHIDNFRNGLLQQPNGISSRSDAYTQMASLVGAAALFPQLFRRELDQGPFVFALTDLHKSNILVDDDWRITAIIDLEFACSWPIEFVQPPYWLGGEMLNEITLECFSQKHEEFIRHVEQEESIGTAGGRVTDDELRVDRKFTARLWRKDIDRIVEAKLQDYEDYNKDLDLLYAKDAI</sequence>
<evidence type="ECO:0000313" key="2">
    <source>
        <dbReference type="Proteomes" id="UP001148737"/>
    </source>
</evidence>
<name>A0ACC1QKR7_9HYPO</name>
<gene>
    <name evidence="1" type="ORF">NLG97_g7838</name>
</gene>
<accession>A0ACC1QKR7</accession>
<evidence type="ECO:0000313" key="1">
    <source>
        <dbReference type="EMBL" id="KAJ3481376.1"/>
    </source>
</evidence>
<proteinExistence type="predicted"/>
<dbReference type="Proteomes" id="UP001148737">
    <property type="component" value="Unassembled WGS sequence"/>
</dbReference>
<dbReference type="EMBL" id="JANAKD010001266">
    <property type="protein sequence ID" value="KAJ3481376.1"/>
    <property type="molecule type" value="Genomic_DNA"/>
</dbReference>
<protein>
    <submittedName>
        <fullName evidence="1">Uncharacterized protein</fullName>
    </submittedName>
</protein>